<sequence>MIASLLPLHHSLPLCLPALINCDPSLPWHPHQATLLRLCSYYHAPAASPTRSITTSTKVTDHTYHTEERTTYHPAMDDSNRSDQVQQQRTLCLGVKENALDPNNDFVLTLHECFDCSILSCDEFDPTAFEKEYRVRYDDSDFSDDESFDTSYLRRHDTQNEPRVESEFIYSYNELQSRYAYGVEVSATIRKKKTPQKK</sequence>
<dbReference type="EMBL" id="HBEF01020589">
    <property type="protein sequence ID" value="CAD8340593.1"/>
    <property type="molecule type" value="Transcribed_RNA"/>
</dbReference>
<name>A0A7R9ZQN1_9STRA</name>
<evidence type="ECO:0000256" key="1">
    <source>
        <dbReference type="SAM" id="SignalP"/>
    </source>
</evidence>
<protein>
    <submittedName>
        <fullName evidence="2">Uncharacterized protein</fullName>
    </submittedName>
</protein>
<reference evidence="2" key="1">
    <citation type="submission" date="2021-01" db="EMBL/GenBank/DDBJ databases">
        <authorList>
            <person name="Corre E."/>
            <person name="Pelletier E."/>
            <person name="Niang G."/>
            <person name="Scheremetjew M."/>
            <person name="Finn R."/>
            <person name="Kale V."/>
            <person name="Holt S."/>
            <person name="Cochrane G."/>
            <person name="Meng A."/>
            <person name="Brown T."/>
            <person name="Cohen L."/>
        </authorList>
    </citation>
    <scope>NUCLEOTIDE SEQUENCE</scope>
    <source>
        <strain evidence="2">CCMP3328</strain>
    </source>
</reference>
<evidence type="ECO:0000313" key="2">
    <source>
        <dbReference type="EMBL" id="CAD8340593.1"/>
    </source>
</evidence>
<gene>
    <name evidence="2" type="ORF">CAUS1442_LOCUS12727</name>
</gene>
<proteinExistence type="predicted"/>
<feature type="signal peptide" evidence="1">
    <location>
        <begin position="1"/>
        <end position="22"/>
    </location>
</feature>
<keyword evidence="1" id="KW-0732">Signal</keyword>
<organism evidence="2">
    <name type="scientific">Craspedostauros australis</name>
    <dbReference type="NCBI Taxonomy" id="1486917"/>
    <lineage>
        <taxon>Eukaryota</taxon>
        <taxon>Sar</taxon>
        <taxon>Stramenopiles</taxon>
        <taxon>Ochrophyta</taxon>
        <taxon>Bacillariophyta</taxon>
        <taxon>Bacillariophyceae</taxon>
        <taxon>Bacillariophycidae</taxon>
        <taxon>Naviculales</taxon>
        <taxon>Naviculaceae</taxon>
        <taxon>Craspedostauros</taxon>
    </lineage>
</organism>
<feature type="chain" id="PRO_5031085055" evidence="1">
    <location>
        <begin position="23"/>
        <end position="198"/>
    </location>
</feature>
<accession>A0A7R9ZQN1</accession>
<dbReference type="AlphaFoldDB" id="A0A7R9ZQN1"/>